<dbReference type="SUPFAM" id="SSF69618">
    <property type="entry name" value="HemD-like"/>
    <property type="match status" value="1"/>
</dbReference>
<dbReference type="Gene3D" id="3.30.950.10">
    <property type="entry name" value="Methyltransferase, Cobalt-precorrin-4 Transmethylase, Domain 2"/>
    <property type="match status" value="1"/>
</dbReference>
<evidence type="ECO:0000256" key="1">
    <source>
        <dbReference type="ARBA" id="ARBA00012162"/>
    </source>
</evidence>
<keyword evidence="2 6" id="KW-0489">Methyltransferase</keyword>
<evidence type="ECO:0000256" key="4">
    <source>
        <dbReference type="ARBA" id="ARBA00022691"/>
    </source>
</evidence>
<dbReference type="CDD" id="cd11642">
    <property type="entry name" value="SUMT"/>
    <property type="match status" value="1"/>
</dbReference>
<dbReference type="Gene3D" id="3.40.1010.10">
    <property type="entry name" value="Cobalt-precorrin-4 Transmethylase, Domain 1"/>
    <property type="match status" value="1"/>
</dbReference>
<organism evidence="8 9">
    <name type="scientific">Metabacillus malikii</name>
    <dbReference type="NCBI Taxonomy" id="1504265"/>
    <lineage>
        <taxon>Bacteria</taxon>
        <taxon>Bacillati</taxon>
        <taxon>Bacillota</taxon>
        <taxon>Bacilli</taxon>
        <taxon>Bacillales</taxon>
        <taxon>Bacillaceae</taxon>
        <taxon>Metabacillus</taxon>
    </lineage>
</organism>
<dbReference type="PROSITE" id="PS00839">
    <property type="entry name" value="SUMT_1"/>
    <property type="match status" value="1"/>
</dbReference>
<dbReference type="RefSeq" id="WP_307338554.1">
    <property type="nucleotide sequence ID" value="NZ_JAUSUD010000004.1"/>
</dbReference>
<dbReference type="InterPro" id="IPR003043">
    <property type="entry name" value="Uropor_MeTrfase_CS"/>
</dbReference>
<dbReference type="Pfam" id="PF00590">
    <property type="entry name" value="TP_methylase"/>
    <property type="match status" value="1"/>
</dbReference>
<dbReference type="InterPro" id="IPR014777">
    <property type="entry name" value="4pyrrole_Mease_sub1"/>
</dbReference>
<evidence type="ECO:0000259" key="7">
    <source>
        <dbReference type="Pfam" id="PF00590"/>
    </source>
</evidence>
<dbReference type="PANTHER" id="PTHR45790:SF3">
    <property type="entry name" value="S-ADENOSYL-L-METHIONINE-DEPENDENT UROPORPHYRINOGEN III METHYLTRANSFERASE, CHLOROPLASTIC"/>
    <property type="match status" value="1"/>
</dbReference>
<dbReference type="InterPro" id="IPR036108">
    <property type="entry name" value="4pyrrol_syn_uPrphyn_synt_sf"/>
</dbReference>
<keyword evidence="9" id="KW-1185">Reference proteome</keyword>
<dbReference type="PROSITE" id="PS00840">
    <property type="entry name" value="SUMT_2"/>
    <property type="match status" value="1"/>
</dbReference>
<feature type="domain" description="Tetrapyrrole methylase" evidence="7">
    <location>
        <begin position="5"/>
        <end position="217"/>
    </location>
</feature>
<sequence length="480" mass="53576">MNVGKVYLVGAGPGDQALITVKGKTAIKNAEVILYDRLVNPKLLEFASDECELVYCGKLPDRHILRQEAINELLIQYAKQGKIVVRLKGGDPSVFGRVGEEASELALAQIPFEIIPGITSGIAASLYAGIPVTHREYGESFAVVTAHDKSLSGKPSIDWQALVNGIATIAFYMGVANLPYICENLIKFGKPADTPVILIQWGTLSRQKTLQGTLSTIAELAEREKFRNPAITLVGNIVSLRDKMNWFEQKPLFGRQIIVCKKKNDNHNLATQLTELGADVVELPKWIKSSKMTGDKRRILEKISQFNSLIFTSVDSAIQFFEDMKTEEIDFRSIQGSIYGYNNEIVQIIKNHGLSASIIDNKTIDNRSVLEIGALPLEALNSVASKFFKSHEENIDSRFYSIHSRMLEEATYDTIIFQDKQSLATLKNYFQSLGKDFTEYVTDKKIICIGSDTFKKANDLQYNSVELPKDYSLSSLLKEL</sequence>
<keyword evidence="8" id="KW-0456">Lyase</keyword>
<dbReference type="Proteomes" id="UP001234495">
    <property type="component" value="Unassembled WGS sequence"/>
</dbReference>
<dbReference type="GO" id="GO:0004852">
    <property type="term" value="F:uroporphyrinogen-III synthase activity"/>
    <property type="evidence" value="ECO:0007669"/>
    <property type="project" value="UniProtKB-EC"/>
</dbReference>
<comment type="caution">
    <text evidence="8">The sequence shown here is derived from an EMBL/GenBank/DDBJ whole genome shotgun (WGS) entry which is preliminary data.</text>
</comment>
<keyword evidence="3 6" id="KW-0808">Transferase</keyword>
<dbReference type="Gene3D" id="3.40.50.10090">
    <property type="match status" value="1"/>
</dbReference>
<evidence type="ECO:0000256" key="2">
    <source>
        <dbReference type="ARBA" id="ARBA00022603"/>
    </source>
</evidence>
<evidence type="ECO:0000256" key="3">
    <source>
        <dbReference type="ARBA" id="ARBA00022679"/>
    </source>
</evidence>
<dbReference type="EC" id="2.1.1.107" evidence="1"/>
<comment type="similarity">
    <text evidence="6">Belongs to the precorrin methyltransferase family.</text>
</comment>
<dbReference type="InterPro" id="IPR006366">
    <property type="entry name" value="CobA/CysG_C"/>
</dbReference>
<protein>
    <recommendedName>
        <fullName evidence="1">uroporphyrinogen-III C-methyltransferase</fullName>
        <ecNumber evidence="1">2.1.1.107</ecNumber>
    </recommendedName>
</protein>
<dbReference type="InterPro" id="IPR014776">
    <property type="entry name" value="4pyrrole_Mease_sub2"/>
</dbReference>
<dbReference type="EMBL" id="JAUSUD010000004">
    <property type="protein sequence ID" value="MDQ0229969.1"/>
    <property type="molecule type" value="Genomic_DNA"/>
</dbReference>
<name>A0ABT9ZDF6_9BACI</name>
<dbReference type="InterPro" id="IPR000878">
    <property type="entry name" value="4pyrrol_Mease"/>
</dbReference>
<gene>
    <name evidence="8" type="ORF">J2S19_001221</name>
</gene>
<dbReference type="GO" id="GO:0004851">
    <property type="term" value="F:uroporphyrin-III C-methyltransferase activity"/>
    <property type="evidence" value="ECO:0007669"/>
    <property type="project" value="UniProtKB-EC"/>
</dbReference>
<dbReference type="InterPro" id="IPR035996">
    <property type="entry name" value="4pyrrol_Methylase_sf"/>
</dbReference>
<dbReference type="NCBIfam" id="TIGR01469">
    <property type="entry name" value="cobA_cysG_Cterm"/>
    <property type="match status" value="1"/>
</dbReference>
<keyword evidence="5" id="KW-0627">Porphyrin biosynthesis</keyword>
<dbReference type="SUPFAM" id="SSF53790">
    <property type="entry name" value="Tetrapyrrole methylase"/>
    <property type="match status" value="1"/>
</dbReference>
<evidence type="ECO:0000256" key="5">
    <source>
        <dbReference type="ARBA" id="ARBA00023244"/>
    </source>
</evidence>
<evidence type="ECO:0000256" key="6">
    <source>
        <dbReference type="RuleBase" id="RU003960"/>
    </source>
</evidence>
<dbReference type="GO" id="GO:0032259">
    <property type="term" value="P:methylation"/>
    <property type="evidence" value="ECO:0007669"/>
    <property type="project" value="UniProtKB-KW"/>
</dbReference>
<accession>A0ABT9ZDF6</accession>
<evidence type="ECO:0000313" key="9">
    <source>
        <dbReference type="Proteomes" id="UP001234495"/>
    </source>
</evidence>
<dbReference type="PANTHER" id="PTHR45790">
    <property type="entry name" value="SIROHEME SYNTHASE-RELATED"/>
    <property type="match status" value="1"/>
</dbReference>
<evidence type="ECO:0000313" key="8">
    <source>
        <dbReference type="EMBL" id="MDQ0229969.1"/>
    </source>
</evidence>
<proteinExistence type="inferred from homology"/>
<dbReference type="InterPro" id="IPR050161">
    <property type="entry name" value="Siro_Cobalamin_biosynth"/>
</dbReference>
<dbReference type="NCBIfam" id="NF004790">
    <property type="entry name" value="PRK06136.1"/>
    <property type="match status" value="1"/>
</dbReference>
<keyword evidence="4" id="KW-0949">S-adenosyl-L-methionine</keyword>
<reference evidence="8 9" key="1">
    <citation type="submission" date="2023-07" db="EMBL/GenBank/DDBJ databases">
        <title>Genomic Encyclopedia of Type Strains, Phase IV (KMG-IV): sequencing the most valuable type-strain genomes for metagenomic binning, comparative biology and taxonomic classification.</title>
        <authorList>
            <person name="Goeker M."/>
        </authorList>
    </citation>
    <scope>NUCLEOTIDE SEQUENCE [LARGE SCALE GENOMIC DNA]</scope>
    <source>
        <strain evidence="8 9">DSM 29005</strain>
    </source>
</reference>